<dbReference type="OrthoDB" id="6519955at2"/>
<dbReference type="EMBL" id="LYRP01000048">
    <property type="protein sequence ID" value="OAT75380.1"/>
    <property type="molecule type" value="Genomic_DNA"/>
</dbReference>
<evidence type="ECO:0000313" key="2">
    <source>
        <dbReference type="EMBL" id="OAT75380.1"/>
    </source>
</evidence>
<comment type="caution">
    <text evidence="2">The sequence shown here is derived from an EMBL/GenBank/DDBJ whole genome shotgun (WGS) entry which is preliminary data.</text>
</comment>
<evidence type="ECO:0000313" key="3">
    <source>
        <dbReference type="Proteomes" id="UP000078225"/>
    </source>
</evidence>
<feature type="signal peptide" evidence="1">
    <location>
        <begin position="1"/>
        <end position="21"/>
    </location>
</feature>
<name>A0A1B7KZ64_9ENTR</name>
<dbReference type="RefSeq" id="WP_064601009.1">
    <property type="nucleotide sequence ID" value="NZ_LYRP01000048.1"/>
</dbReference>
<reference evidence="3" key="1">
    <citation type="submission" date="2016-05" db="EMBL/GenBank/DDBJ databases">
        <authorList>
            <person name="Behera P."/>
            <person name="Vaishampayan P."/>
            <person name="Singh N."/>
            <person name="Raina V."/>
            <person name="Suar M."/>
            <person name="Pattnaik A."/>
            <person name="Rastogi G."/>
        </authorList>
    </citation>
    <scope>NUCLEOTIDE SEQUENCE [LARGE SCALE GENOMIC DNA]</scope>
    <source>
        <strain evidence="3">MP23</strain>
    </source>
</reference>
<gene>
    <name evidence="2" type="ORF">A9B99_16100</name>
</gene>
<accession>A0A1B7KZ64</accession>
<protein>
    <recommendedName>
        <fullName evidence="4">Lipoprotein</fullName>
    </recommendedName>
</protein>
<feature type="chain" id="PRO_5008596528" description="Lipoprotein" evidence="1">
    <location>
        <begin position="22"/>
        <end position="169"/>
    </location>
</feature>
<organism evidence="2 3">
    <name type="scientific">Mangrovibacter phragmitis</name>
    <dbReference type="NCBI Taxonomy" id="1691903"/>
    <lineage>
        <taxon>Bacteria</taxon>
        <taxon>Pseudomonadati</taxon>
        <taxon>Pseudomonadota</taxon>
        <taxon>Gammaproteobacteria</taxon>
        <taxon>Enterobacterales</taxon>
        <taxon>Enterobacteriaceae</taxon>
        <taxon>Mangrovibacter</taxon>
    </lineage>
</organism>
<dbReference type="AlphaFoldDB" id="A0A1B7KZ64"/>
<evidence type="ECO:0008006" key="4">
    <source>
        <dbReference type="Google" id="ProtNLM"/>
    </source>
</evidence>
<sequence length="169" mass="19074">MRRFYIATVALLFSFGCNAMATVTLNIDSVISGVNKGDPKSLKDVPLLIDKISIEKSNDLRNVLAHSLIISTPETLDALNLIDKDISEKGHSFLRDKFGTDSICSYVIDSNEYDRESFLKFYSKARLNLEKTGEKGKPCLDLMDSSVEEIIYEEKQGKMKWGVEKYAFD</sequence>
<proteinExistence type="predicted"/>
<dbReference type="PROSITE" id="PS51257">
    <property type="entry name" value="PROKAR_LIPOPROTEIN"/>
    <property type="match status" value="1"/>
</dbReference>
<evidence type="ECO:0000256" key="1">
    <source>
        <dbReference type="SAM" id="SignalP"/>
    </source>
</evidence>
<keyword evidence="1" id="KW-0732">Signal</keyword>
<keyword evidence="3" id="KW-1185">Reference proteome</keyword>
<dbReference type="Proteomes" id="UP000078225">
    <property type="component" value="Unassembled WGS sequence"/>
</dbReference>